<dbReference type="Gene3D" id="2.60.40.10">
    <property type="entry name" value="Immunoglobulins"/>
    <property type="match status" value="1"/>
</dbReference>
<keyword evidence="3" id="KW-0812">Transmembrane</keyword>
<evidence type="ECO:0000256" key="2">
    <source>
        <dbReference type="SAM" id="MobiDB-lite"/>
    </source>
</evidence>
<dbReference type="InterPro" id="IPR014756">
    <property type="entry name" value="Ig_E-set"/>
</dbReference>
<dbReference type="SMART" id="SM00557">
    <property type="entry name" value="IG_FLMN"/>
    <property type="match status" value="1"/>
</dbReference>
<comment type="caution">
    <text evidence="4">The sequence shown here is derived from an EMBL/GenBank/DDBJ whole genome shotgun (WGS) entry which is preliminary data.</text>
</comment>
<protein>
    <submittedName>
        <fullName evidence="4">Uncharacterized protein</fullName>
    </submittedName>
</protein>
<proteinExistence type="predicted"/>
<dbReference type="SUPFAM" id="SSF81296">
    <property type="entry name" value="E set domains"/>
    <property type="match status" value="1"/>
</dbReference>
<accession>A0A9N8HLA9</accession>
<feature type="region of interest" description="Disordered" evidence="2">
    <location>
        <begin position="1"/>
        <end position="78"/>
    </location>
</feature>
<evidence type="ECO:0000313" key="4">
    <source>
        <dbReference type="EMBL" id="CAB9518036.1"/>
    </source>
</evidence>
<dbReference type="Proteomes" id="UP001153069">
    <property type="component" value="Unassembled WGS sequence"/>
</dbReference>
<evidence type="ECO:0000313" key="5">
    <source>
        <dbReference type="Proteomes" id="UP001153069"/>
    </source>
</evidence>
<dbReference type="AlphaFoldDB" id="A0A9N8HLA9"/>
<dbReference type="InterPro" id="IPR017868">
    <property type="entry name" value="Filamin/ABP280_repeat-like"/>
</dbReference>
<feature type="compositionally biased region" description="Polar residues" evidence="2">
    <location>
        <begin position="17"/>
        <end position="35"/>
    </location>
</feature>
<evidence type="ECO:0000256" key="3">
    <source>
        <dbReference type="SAM" id="Phobius"/>
    </source>
</evidence>
<keyword evidence="3" id="KW-0472">Membrane</keyword>
<feature type="transmembrane region" description="Helical" evidence="3">
    <location>
        <begin position="91"/>
        <end position="112"/>
    </location>
</feature>
<dbReference type="InterPro" id="IPR001298">
    <property type="entry name" value="Filamin/ABP280_rpt"/>
</dbReference>
<keyword evidence="5" id="KW-1185">Reference proteome</keyword>
<keyword evidence="3" id="KW-1133">Transmembrane helix</keyword>
<feature type="compositionally biased region" description="Low complexity" evidence="2">
    <location>
        <begin position="59"/>
        <end position="72"/>
    </location>
</feature>
<dbReference type="EMBL" id="CAICTM010000899">
    <property type="protein sequence ID" value="CAB9518036.1"/>
    <property type="molecule type" value="Genomic_DNA"/>
</dbReference>
<reference evidence="4" key="1">
    <citation type="submission" date="2020-06" db="EMBL/GenBank/DDBJ databases">
        <authorList>
            <consortium name="Plant Systems Biology data submission"/>
        </authorList>
    </citation>
    <scope>NUCLEOTIDE SEQUENCE</scope>
    <source>
        <strain evidence="4">D6</strain>
    </source>
</reference>
<name>A0A9N8HLA9_9STRA</name>
<gene>
    <name evidence="4" type="ORF">SEMRO_901_G218000.1</name>
</gene>
<sequence>MTLLLRDDRNDGERKAATQQRNNIHQEAHTTSQNPAIRLVSTITMARRGKKSTRKNRDSTVTASSTETSSSTEEADTSNGFLQKWRDLPPYFWVGGVVVLLAVVVLLVVGSVGSSNKARLRQQQQSATTTAAWRQHFSWMKKGDSGPFVTLLPGELPGYTGWARPAATLAKYFQLDENFYIAEPVEAGKPWELKVWCLEAEECANGGALFFVRAYGPSVLAGQVQDEKDGSYIITLLPKDPGPYTLEVVLTFSNPDHIGQFPLPEGQPEPAYEGYLLPGFPIPFLVVEGSEYKSNLEASYKSLPVCAMDELLETSATSALEKARWVVTDKINQPNHVDNHLYRDQITFPGYEVSENSLGIMMDYRHDTCRILPHIAPKHPQNPLNMCTEANGPLHFIFIGDSNMKLQRNLFETMFLGLPEDQREKSRYNEHMIRASYLDLTGGALRSNLIGGHDHNVTRFFQTILARKDESLEKPERYVVLFNTGMHDIHRLCSHEFAADRIAYLGEQATDAEHGFHCVMHYRYAIEGLATEVLNFPADLRVFQSTTAGWPKYGNWGVVWPPESAQNMPVATEFIDFFNDVAYEVVKDSFPTINIMDGYWVSYARPDNREINLGKKKALEKKLSHPGIEVVSAMLRTWITIVTQSDLCKEDD</sequence>
<dbReference type="OrthoDB" id="45213at2759"/>
<evidence type="ECO:0000256" key="1">
    <source>
        <dbReference type="PROSITE-ProRule" id="PRU00087"/>
    </source>
</evidence>
<feature type="compositionally biased region" description="Basic and acidic residues" evidence="2">
    <location>
        <begin position="1"/>
        <end position="16"/>
    </location>
</feature>
<feature type="repeat" description="Filamin" evidence="1">
    <location>
        <begin position="187"/>
        <end position="263"/>
    </location>
</feature>
<dbReference type="PROSITE" id="PS50194">
    <property type="entry name" value="FILAMIN_REPEAT"/>
    <property type="match status" value="1"/>
</dbReference>
<dbReference type="InterPro" id="IPR013783">
    <property type="entry name" value="Ig-like_fold"/>
</dbReference>
<organism evidence="4 5">
    <name type="scientific">Seminavis robusta</name>
    <dbReference type="NCBI Taxonomy" id="568900"/>
    <lineage>
        <taxon>Eukaryota</taxon>
        <taxon>Sar</taxon>
        <taxon>Stramenopiles</taxon>
        <taxon>Ochrophyta</taxon>
        <taxon>Bacillariophyta</taxon>
        <taxon>Bacillariophyceae</taxon>
        <taxon>Bacillariophycidae</taxon>
        <taxon>Naviculales</taxon>
        <taxon>Naviculaceae</taxon>
        <taxon>Seminavis</taxon>
    </lineage>
</organism>